<accession>A0A1U9MAG6</accession>
<evidence type="ECO:0000313" key="2">
    <source>
        <dbReference type="EMBL" id="AQT42296.1"/>
    </source>
</evidence>
<name>A0A1U9MAG6_9HYPH</name>
<evidence type="ECO:0000256" key="1">
    <source>
        <dbReference type="SAM" id="Phobius"/>
    </source>
</evidence>
<gene>
    <name evidence="2" type="ORF">BBC0178_008050</name>
</gene>
<evidence type="ECO:0000313" key="3">
    <source>
        <dbReference type="Proteomes" id="UP000189660"/>
    </source>
</evidence>
<dbReference type="Proteomes" id="UP000189660">
    <property type="component" value="Chromosome"/>
</dbReference>
<organism evidence="2 3">
    <name type="scientific">Bartonella apihabitans</name>
    <dbReference type="NCBI Taxonomy" id="2750929"/>
    <lineage>
        <taxon>Bacteria</taxon>
        <taxon>Pseudomonadati</taxon>
        <taxon>Pseudomonadota</taxon>
        <taxon>Alphaproteobacteria</taxon>
        <taxon>Hyphomicrobiales</taxon>
        <taxon>Bartonellaceae</taxon>
        <taxon>Bartonella</taxon>
    </lineage>
</organism>
<dbReference type="AlphaFoldDB" id="A0A1U9MAG6"/>
<dbReference type="KEGG" id="bapa:BBC0178_008050"/>
<dbReference type="EMBL" id="CP015820">
    <property type="protein sequence ID" value="AQT42296.1"/>
    <property type="molecule type" value="Genomic_DNA"/>
</dbReference>
<feature type="transmembrane region" description="Helical" evidence="1">
    <location>
        <begin position="6"/>
        <end position="26"/>
    </location>
</feature>
<dbReference type="RefSeq" id="WP_149867416.1">
    <property type="nucleotide sequence ID" value="NZ_CP015820.1"/>
</dbReference>
<proteinExistence type="predicted"/>
<keyword evidence="1" id="KW-0812">Transmembrane</keyword>
<sequence length="224" mass="25269">MVIRKFFWPFITIAVFVVVMAVWFGVGGQEKHLSEELGQLRSETNWLSYDIDGFDVTLHGYAPDSGERDKVLAKVKALKNIGTVESDIILLSDQTNNYLMLVVDQDSITIRGTIPIGLARFGLINQISAIKPGMMVYDELDVGAIMPEKFKQAFSFFLDILPDMTTGVIALKGDKLTLDRATLYKIKDRQTSDKSIKIPESYQLDDRCIWDKPEGGYWQNSCSE</sequence>
<dbReference type="OrthoDB" id="7926152at2"/>
<keyword evidence="1" id="KW-0472">Membrane</keyword>
<protein>
    <submittedName>
        <fullName evidence="2">Uncharacterized protein</fullName>
    </submittedName>
</protein>
<keyword evidence="3" id="KW-1185">Reference proteome</keyword>
<reference evidence="2 3" key="1">
    <citation type="submission" date="2016-11" db="EMBL/GenBank/DDBJ databases">
        <title>Comparative genomics of Bartonella apis.</title>
        <authorList>
            <person name="Engel P."/>
        </authorList>
    </citation>
    <scope>NUCLEOTIDE SEQUENCE [LARGE SCALE GENOMIC DNA]</scope>
    <source>
        <strain evidence="2 3">BBC0178</strain>
    </source>
</reference>
<keyword evidence="1" id="KW-1133">Transmembrane helix</keyword>